<dbReference type="NCBIfam" id="NF007922">
    <property type="entry name" value="PRK10637.1"/>
    <property type="match status" value="1"/>
</dbReference>
<keyword evidence="17" id="KW-1185">Reference proteome</keyword>
<feature type="active site" description="Proton donor" evidence="14">
    <location>
        <position position="263"/>
    </location>
</feature>
<comment type="pathway">
    <text evidence="12">Porphyrin-containing compound metabolism; siroheme biosynthesis; precorrin-2 from uroporphyrinogen III: step 1/1.</text>
</comment>
<proteinExistence type="inferred from homology"/>
<name>A0A4R1YTE9_9RHOB</name>
<gene>
    <name evidence="16" type="ORF">EV216_11382</name>
</gene>
<keyword evidence="6" id="KW-0949">S-adenosyl-L-methionine</keyword>
<dbReference type="InterPro" id="IPR006366">
    <property type="entry name" value="CobA/CysG_C"/>
</dbReference>
<dbReference type="RefSeq" id="WP_132695225.1">
    <property type="nucleotide sequence ID" value="NZ_SLVM01000013.1"/>
</dbReference>
<dbReference type="GO" id="GO:0019354">
    <property type="term" value="P:siroheme biosynthetic process"/>
    <property type="evidence" value="ECO:0007669"/>
    <property type="project" value="UniProtKB-UniPathway"/>
</dbReference>
<dbReference type="InterPro" id="IPR000878">
    <property type="entry name" value="4pyrrol_Mease"/>
</dbReference>
<dbReference type="InterPro" id="IPR035996">
    <property type="entry name" value="4pyrrol_Methylase_sf"/>
</dbReference>
<dbReference type="InterPro" id="IPR050161">
    <property type="entry name" value="Siro_Cobalamin_biosynth"/>
</dbReference>
<organism evidence="16 17">
    <name type="scientific">Rhodovulum steppense</name>
    <dbReference type="NCBI Taxonomy" id="540251"/>
    <lineage>
        <taxon>Bacteria</taxon>
        <taxon>Pseudomonadati</taxon>
        <taxon>Pseudomonadota</taxon>
        <taxon>Alphaproteobacteria</taxon>
        <taxon>Rhodobacterales</taxon>
        <taxon>Paracoccaceae</taxon>
        <taxon>Rhodovulum</taxon>
    </lineage>
</organism>
<evidence type="ECO:0000256" key="1">
    <source>
        <dbReference type="ARBA" id="ARBA00005010"/>
    </source>
</evidence>
<dbReference type="GO" id="GO:0009236">
    <property type="term" value="P:cobalamin biosynthetic process"/>
    <property type="evidence" value="ECO:0007669"/>
    <property type="project" value="UniProtKB-KW"/>
</dbReference>
<dbReference type="PIRSF" id="PIRSF036426">
    <property type="entry name" value="Sirohaem_synth"/>
    <property type="match status" value="1"/>
</dbReference>
<dbReference type="Pfam" id="PF00590">
    <property type="entry name" value="TP_methylase"/>
    <property type="match status" value="1"/>
</dbReference>
<evidence type="ECO:0000313" key="16">
    <source>
        <dbReference type="EMBL" id="TCM83538.1"/>
    </source>
</evidence>
<dbReference type="GO" id="GO:0051287">
    <property type="term" value="F:NAD binding"/>
    <property type="evidence" value="ECO:0007669"/>
    <property type="project" value="InterPro"/>
</dbReference>
<dbReference type="GO" id="GO:0043115">
    <property type="term" value="F:precorrin-2 dehydrogenase activity"/>
    <property type="evidence" value="ECO:0007669"/>
    <property type="project" value="UniProtKB-EC"/>
</dbReference>
<dbReference type="PANTHER" id="PTHR45790:SF3">
    <property type="entry name" value="S-ADENOSYL-L-METHIONINE-DEPENDENT UROPORPHYRINOGEN III METHYLTRANSFERASE, CHLOROPLASTIC"/>
    <property type="match status" value="1"/>
</dbReference>
<keyword evidence="9" id="KW-0456">Lyase</keyword>
<dbReference type="UniPathway" id="UPA00262">
    <property type="reaction ID" value="UER00211"/>
</dbReference>
<dbReference type="OrthoDB" id="9815856at2"/>
<dbReference type="InterPro" id="IPR012409">
    <property type="entry name" value="Sirohaem_synth"/>
</dbReference>
<keyword evidence="5 16" id="KW-0808">Transferase</keyword>
<evidence type="ECO:0000256" key="11">
    <source>
        <dbReference type="ARBA" id="ARBA00023268"/>
    </source>
</evidence>
<evidence type="ECO:0000256" key="5">
    <source>
        <dbReference type="ARBA" id="ARBA00022679"/>
    </source>
</evidence>
<keyword evidence="10" id="KW-0627">Porphyrin biosynthesis</keyword>
<keyword evidence="8" id="KW-0520">NAD</keyword>
<dbReference type="Pfam" id="PF13241">
    <property type="entry name" value="NAD_binding_7"/>
    <property type="match status" value="1"/>
</dbReference>
<evidence type="ECO:0000256" key="4">
    <source>
        <dbReference type="ARBA" id="ARBA00022603"/>
    </source>
</evidence>
<dbReference type="GO" id="GO:0004851">
    <property type="term" value="F:uroporphyrin-III C-methyltransferase activity"/>
    <property type="evidence" value="ECO:0007669"/>
    <property type="project" value="InterPro"/>
</dbReference>
<evidence type="ECO:0000256" key="2">
    <source>
        <dbReference type="ARBA" id="ARBA00005879"/>
    </source>
</evidence>
<evidence type="ECO:0000256" key="3">
    <source>
        <dbReference type="ARBA" id="ARBA00022573"/>
    </source>
</evidence>
<evidence type="ECO:0000256" key="8">
    <source>
        <dbReference type="ARBA" id="ARBA00023027"/>
    </source>
</evidence>
<dbReference type="SUPFAM" id="SSF75615">
    <property type="entry name" value="Siroheme synthase middle domains-like"/>
    <property type="match status" value="1"/>
</dbReference>
<reference evidence="16 17" key="1">
    <citation type="submission" date="2019-03" db="EMBL/GenBank/DDBJ databases">
        <title>Genomic Encyclopedia of Type Strains, Phase IV (KMG-IV): sequencing the most valuable type-strain genomes for metagenomic binning, comparative biology and taxonomic classification.</title>
        <authorList>
            <person name="Goeker M."/>
        </authorList>
    </citation>
    <scope>NUCLEOTIDE SEQUENCE [LARGE SCALE GENOMIC DNA]</scope>
    <source>
        <strain evidence="16 17">DSM 21153</strain>
    </source>
</reference>
<dbReference type="InterPro" id="IPR014776">
    <property type="entry name" value="4pyrrole_Mease_sub2"/>
</dbReference>
<dbReference type="NCBIfam" id="TIGR01470">
    <property type="entry name" value="cysG_Nterm"/>
    <property type="match status" value="1"/>
</dbReference>
<dbReference type="CDD" id="cd11642">
    <property type="entry name" value="SUMT"/>
    <property type="match status" value="1"/>
</dbReference>
<evidence type="ECO:0000256" key="7">
    <source>
        <dbReference type="ARBA" id="ARBA00023002"/>
    </source>
</evidence>
<sequence length="457" mass="47704">MNHFPIFLRVAGLRVAVSGGGAAAVAKLRLLLKTEARIEVYAETVDPLIAAWDAEGRIVLFPRPLAQDDLAGLRLVYAADEDAAADARVAALAEAAGVPFNIVDNLEASAFLTPALVDRDPLVIAIGTEGTGPVLARKVKALLEERLPAGLGAVLRGAKALRPEAEALPPGRARRDFWSALFDRALAGEAVPEAAPLLSDHLDRAPALGRVLFVGAGPGDPDDLTLRARRALDQADVVIHDRLVPQPILELARREAEIIEVGKTGFGPSTPQARINGLIVERARAGALVVRLKAGDPGVFGRLDEEIDACMAAGLDWAILPGITAASAAAASLGQSLTRRGRNGELRIITGQDVDGLADHDWAALARPGAVAAIYMGKRAARFVQGRLLMHGADPATPVSVVENASRPDQRVLASQLGRLAADLAAADLRGPAVIMLGLAPRDAAALAPAALREAAQ</sequence>
<dbReference type="PANTHER" id="PTHR45790">
    <property type="entry name" value="SIROHEME SYNTHASE-RELATED"/>
    <property type="match status" value="1"/>
</dbReference>
<feature type="active site" description="Proton acceptor" evidence="14">
    <location>
        <position position="241"/>
    </location>
</feature>
<feature type="domain" description="Tetrapyrrole methylase" evidence="15">
    <location>
        <begin position="211"/>
        <end position="420"/>
    </location>
</feature>
<dbReference type="Gene3D" id="3.40.1010.10">
    <property type="entry name" value="Cobalt-precorrin-4 Transmethylase, Domain 1"/>
    <property type="match status" value="1"/>
</dbReference>
<dbReference type="FunFam" id="3.40.1010.10:FF:000001">
    <property type="entry name" value="Siroheme synthase"/>
    <property type="match status" value="1"/>
</dbReference>
<dbReference type="InterPro" id="IPR036291">
    <property type="entry name" value="NAD(P)-bd_dom_sf"/>
</dbReference>
<comment type="similarity">
    <text evidence="2">Belongs to the precorrin methyltransferase family.</text>
</comment>
<dbReference type="EMBL" id="SLVM01000013">
    <property type="protein sequence ID" value="TCM83538.1"/>
    <property type="molecule type" value="Genomic_DNA"/>
</dbReference>
<dbReference type="Gene3D" id="3.30.950.10">
    <property type="entry name" value="Methyltransferase, Cobalt-precorrin-4 Transmethylase, Domain 2"/>
    <property type="match status" value="1"/>
</dbReference>
<evidence type="ECO:0000313" key="17">
    <source>
        <dbReference type="Proteomes" id="UP000295277"/>
    </source>
</evidence>
<evidence type="ECO:0000256" key="9">
    <source>
        <dbReference type="ARBA" id="ARBA00023239"/>
    </source>
</evidence>
<comment type="catalytic activity">
    <reaction evidence="13">
        <text>precorrin-2 + NAD(+) = sirohydrochlorin + NADH + 2 H(+)</text>
        <dbReference type="Rhea" id="RHEA:15613"/>
        <dbReference type="ChEBI" id="CHEBI:15378"/>
        <dbReference type="ChEBI" id="CHEBI:57540"/>
        <dbReference type="ChEBI" id="CHEBI:57945"/>
        <dbReference type="ChEBI" id="CHEBI:58351"/>
        <dbReference type="ChEBI" id="CHEBI:58827"/>
        <dbReference type="EC" id="1.3.1.76"/>
    </reaction>
</comment>
<evidence type="ECO:0000256" key="12">
    <source>
        <dbReference type="ARBA" id="ARBA00025705"/>
    </source>
</evidence>
<keyword evidence="7" id="KW-0560">Oxidoreductase</keyword>
<keyword evidence="3" id="KW-0169">Cobalamin biosynthesis</keyword>
<dbReference type="NCBIfam" id="TIGR01469">
    <property type="entry name" value="cobA_cysG_Cterm"/>
    <property type="match status" value="1"/>
</dbReference>
<comment type="caution">
    <text evidence="16">The sequence shown here is derived from an EMBL/GenBank/DDBJ whole genome shotgun (WGS) entry which is preliminary data.</text>
</comment>
<dbReference type="InterPro" id="IPR006367">
    <property type="entry name" value="Sirohaem_synthase_N"/>
</dbReference>
<dbReference type="Gene3D" id="3.30.160.110">
    <property type="entry name" value="Siroheme synthase, domain 2"/>
    <property type="match status" value="1"/>
</dbReference>
<comment type="pathway">
    <text evidence="1">Porphyrin-containing compound metabolism; siroheme biosynthesis; sirohydrochlorin from precorrin-2: step 1/1.</text>
</comment>
<protein>
    <submittedName>
        <fullName evidence="16">Uroporphyrinogen-III C-methyltransferase</fullName>
    </submittedName>
</protein>
<keyword evidence="11" id="KW-0511">Multifunctional enzyme</keyword>
<keyword evidence="4 16" id="KW-0489">Methyltransferase</keyword>
<dbReference type="SUPFAM" id="SSF53790">
    <property type="entry name" value="Tetrapyrrole methylase"/>
    <property type="match status" value="1"/>
</dbReference>
<evidence type="ECO:0000256" key="14">
    <source>
        <dbReference type="PIRSR" id="PIRSR036426-1"/>
    </source>
</evidence>
<dbReference type="GO" id="GO:0032259">
    <property type="term" value="P:methylation"/>
    <property type="evidence" value="ECO:0007669"/>
    <property type="project" value="UniProtKB-KW"/>
</dbReference>
<dbReference type="SUPFAM" id="SSF51735">
    <property type="entry name" value="NAD(P)-binding Rossmann-fold domains"/>
    <property type="match status" value="1"/>
</dbReference>
<dbReference type="GO" id="GO:0051266">
    <property type="term" value="F:sirohydrochlorin ferrochelatase activity"/>
    <property type="evidence" value="ECO:0007669"/>
    <property type="project" value="InterPro"/>
</dbReference>
<dbReference type="Proteomes" id="UP000295277">
    <property type="component" value="Unassembled WGS sequence"/>
</dbReference>
<evidence type="ECO:0000256" key="13">
    <source>
        <dbReference type="ARBA" id="ARBA00047561"/>
    </source>
</evidence>
<dbReference type="NCBIfam" id="NF004790">
    <property type="entry name" value="PRK06136.1"/>
    <property type="match status" value="1"/>
</dbReference>
<dbReference type="InterPro" id="IPR014777">
    <property type="entry name" value="4pyrrole_Mease_sub1"/>
</dbReference>
<evidence type="ECO:0000256" key="6">
    <source>
        <dbReference type="ARBA" id="ARBA00022691"/>
    </source>
</evidence>
<dbReference type="Gene3D" id="3.40.50.720">
    <property type="entry name" value="NAD(P)-binding Rossmann-like Domain"/>
    <property type="match status" value="1"/>
</dbReference>
<accession>A0A4R1YTE9</accession>
<evidence type="ECO:0000256" key="10">
    <source>
        <dbReference type="ARBA" id="ARBA00023244"/>
    </source>
</evidence>
<evidence type="ECO:0000259" key="15">
    <source>
        <dbReference type="Pfam" id="PF00590"/>
    </source>
</evidence>
<dbReference type="AlphaFoldDB" id="A0A4R1YTE9"/>